<keyword evidence="5" id="KW-0819">tRNA processing</keyword>
<dbReference type="CDD" id="cd05398">
    <property type="entry name" value="NT_ClassII-CCAase"/>
    <property type="match status" value="1"/>
</dbReference>
<keyword evidence="3" id="KW-0820">tRNA-binding</keyword>
<dbReference type="RefSeq" id="WP_054520912.1">
    <property type="nucleotide sequence ID" value="NZ_LGKO01000002.1"/>
</dbReference>
<dbReference type="GO" id="GO:0046872">
    <property type="term" value="F:metal ion binding"/>
    <property type="evidence" value="ECO:0007669"/>
    <property type="project" value="UniProtKB-KW"/>
</dbReference>
<evidence type="ECO:0000313" key="14">
    <source>
        <dbReference type="Proteomes" id="UP000050544"/>
    </source>
</evidence>
<comment type="caution">
    <text evidence="13">The sequence shown here is derived from an EMBL/GenBank/DDBJ whole genome shotgun (WGS) entry which is preliminary data.</text>
</comment>
<dbReference type="Gene3D" id="1.10.246.80">
    <property type="match status" value="1"/>
</dbReference>
<protein>
    <recommendedName>
        <fullName evidence="12">HD/PDEase domain-containing protein</fullName>
    </recommendedName>
</protein>
<name>A0A0P6XXW3_9CHLR</name>
<evidence type="ECO:0000256" key="11">
    <source>
        <dbReference type="RuleBase" id="RU003953"/>
    </source>
</evidence>
<evidence type="ECO:0000256" key="8">
    <source>
        <dbReference type="ARBA" id="ARBA00022741"/>
    </source>
</evidence>
<keyword evidence="8" id="KW-0547">Nucleotide-binding</keyword>
<dbReference type="OrthoDB" id="9805698at2"/>
<evidence type="ECO:0000313" key="13">
    <source>
        <dbReference type="EMBL" id="KPL84401.1"/>
    </source>
</evidence>
<feature type="domain" description="HD/PDEase" evidence="12">
    <location>
        <begin position="240"/>
        <end position="421"/>
    </location>
</feature>
<dbReference type="GO" id="GO:0008033">
    <property type="term" value="P:tRNA processing"/>
    <property type="evidence" value="ECO:0007669"/>
    <property type="project" value="UniProtKB-KW"/>
</dbReference>
<keyword evidence="14" id="KW-1185">Reference proteome</keyword>
<keyword evidence="4 11" id="KW-0808">Transferase</keyword>
<dbReference type="PANTHER" id="PTHR47545">
    <property type="entry name" value="MULTIFUNCTIONAL CCA PROTEIN"/>
    <property type="match status" value="1"/>
</dbReference>
<dbReference type="Pfam" id="PF12627">
    <property type="entry name" value="PolyA_pol_RNAbd"/>
    <property type="match status" value="1"/>
</dbReference>
<dbReference type="GO" id="GO:0000166">
    <property type="term" value="F:nucleotide binding"/>
    <property type="evidence" value="ECO:0007669"/>
    <property type="project" value="UniProtKB-KW"/>
</dbReference>
<keyword evidence="6" id="KW-0548">Nucleotidyltransferase</keyword>
<evidence type="ECO:0000256" key="2">
    <source>
        <dbReference type="ARBA" id="ARBA00007265"/>
    </source>
</evidence>
<dbReference type="InterPro" id="IPR032828">
    <property type="entry name" value="PolyA_RNA-bd"/>
</dbReference>
<dbReference type="InterPro" id="IPR043519">
    <property type="entry name" value="NT_sf"/>
</dbReference>
<dbReference type="GO" id="GO:0016779">
    <property type="term" value="F:nucleotidyltransferase activity"/>
    <property type="evidence" value="ECO:0007669"/>
    <property type="project" value="UniProtKB-KW"/>
</dbReference>
<evidence type="ECO:0000256" key="6">
    <source>
        <dbReference type="ARBA" id="ARBA00022695"/>
    </source>
</evidence>
<evidence type="ECO:0000256" key="9">
    <source>
        <dbReference type="ARBA" id="ARBA00022842"/>
    </source>
</evidence>
<dbReference type="SUPFAM" id="SSF81301">
    <property type="entry name" value="Nucleotidyltransferase"/>
    <property type="match status" value="1"/>
</dbReference>
<dbReference type="AlphaFoldDB" id="A0A0P6XXW3"/>
<dbReference type="SUPFAM" id="SSF81891">
    <property type="entry name" value="Poly A polymerase C-terminal region-like"/>
    <property type="match status" value="1"/>
</dbReference>
<dbReference type="InterPro" id="IPR050124">
    <property type="entry name" value="tRNA_CCA-adding_enzyme"/>
</dbReference>
<proteinExistence type="inferred from homology"/>
<keyword evidence="7" id="KW-0479">Metal-binding</keyword>
<evidence type="ECO:0000256" key="10">
    <source>
        <dbReference type="ARBA" id="ARBA00022884"/>
    </source>
</evidence>
<evidence type="ECO:0000256" key="5">
    <source>
        <dbReference type="ARBA" id="ARBA00022694"/>
    </source>
</evidence>
<evidence type="ECO:0000256" key="1">
    <source>
        <dbReference type="ARBA" id="ARBA00001946"/>
    </source>
</evidence>
<evidence type="ECO:0000256" key="3">
    <source>
        <dbReference type="ARBA" id="ARBA00022555"/>
    </source>
</evidence>
<dbReference type="PANTHER" id="PTHR47545:SF2">
    <property type="entry name" value="CC-ADDING TRNA NUCLEOTIDYLTRANSFERASE"/>
    <property type="match status" value="1"/>
</dbReference>
<comment type="cofactor">
    <cofactor evidence="1">
        <name>Mg(2+)</name>
        <dbReference type="ChEBI" id="CHEBI:18420"/>
    </cofactor>
</comment>
<organism evidence="13 14">
    <name type="scientific">Thermanaerothrix daxensis</name>
    <dbReference type="NCBI Taxonomy" id="869279"/>
    <lineage>
        <taxon>Bacteria</taxon>
        <taxon>Bacillati</taxon>
        <taxon>Chloroflexota</taxon>
        <taxon>Anaerolineae</taxon>
        <taxon>Anaerolineales</taxon>
        <taxon>Anaerolineaceae</taxon>
        <taxon>Thermanaerothrix</taxon>
    </lineage>
</organism>
<evidence type="ECO:0000256" key="7">
    <source>
        <dbReference type="ARBA" id="ARBA00022723"/>
    </source>
</evidence>
<accession>A0A0P6XXW3</accession>
<dbReference type="InterPro" id="IPR002646">
    <property type="entry name" value="PolA_pol_head_dom"/>
</dbReference>
<dbReference type="SMART" id="SM00471">
    <property type="entry name" value="HDc"/>
    <property type="match status" value="1"/>
</dbReference>
<evidence type="ECO:0000259" key="12">
    <source>
        <dbReference type="SMART" id="SM00471"/>
    </source>
</evidence>
<dbReference type="InterPro" id="IPR003607">
    <property type="entry name" value="HD/PDEase_dom"/>
</dbReference>
<dbReference type="Proteomes" id="UP000050544">
    <property type="component" value="Unassembled WGS sequence"/>
</dbReference>
<dbReference type="Pfam" id="PF01743">
    <property type="entry name" value="PolyA_pol"/>
    <property type="match status" value="1"/>
</dbReference>
<dbReference type="Gene3D" id="1.10.3090.10">
    <property type="entry name" value="cca-adding enzyme, domain 2"/>
    <property type="match status" value="1"/>
</dbReference>
<gene>
    <name evidence="13" type="ORF">SE15_04620</name>
</gene>
<evidence type="ECO:0000256" key="4">
    <source>
        <dbReference type="ARBA" id="ARBA00022679"/>
    </source>
</evidence>
<dbReference type="STRING" id="869279.SE15_04620"/>
<keyword evidence="10 11" id="KW-0694">RNA-binding</keyword>
<sequence length="509" mass="57405">MLIVFEELFPTPSLYPLLRRLCHANRRIFLVGGALRDALLGKSSHDLDFAVSHEVHTVARTVANALGAALYTMDEEHETYRILGRNESGQTYTLDFSRLRGLRIEQDLRARDFTINAMAVDVSQPNVLIDPLKGAYDLREKRLRACSESTFVDDPLRVVRGVRLANALKFHLLPETVTQLRQAVPLLDRVSAERKRDELFRVLEGEDIKTAFQLMDRLGILPYLLPELSPLKGVPQPSPHVFDVWEHTLATLDYLERLFAVLVADYNEEKAASLTMGSATLYLGRFRSHLISHFNARLNPNRSLRGLLFLAAAYHDSGKPESAGAHPNGRLSFIGHERISQTYFEERTRALALSNDEIEHGAKVVRHHMRIHYLANGQETLSRRAIYRFFRDTGLAGVEICLLSLADTLATYHTTLPQEVWKRELSICQQLLEAWWYQQDSTIHPPALLRGNELMTALGLRPGPLIGRLLEAIREAQASGEISTPEEALQLAQNLLSTWDKSALDGGQA</sequence>
<dbReference type="EMBL" id="LGKO01000002">
    <property type="protein sequence ID" value="KPL84401.1"/>
    <property type="molecule type" value="Genomic_DNA"/>
</dbReference>
<reference evidence="13 14" key="1">
    <citation type="submission" date="2015-07" db="EMBL/GenBank/DDBJ databases">
        <title>Whole genome sequence of Thermanaerothrix daxensis DSM 23592.</title>
        <authorList>
            <person name="Hemp J."/>
            <person name="Ward L.M."/>
            <person name="Pace L.A."/>
            <person name="Fischer W.W."/>
        </authorList>
    </citation>
    <scope>NUCLEOTIDE SEQUENCE [LARGE SCALE GENOMIC DNA]</scope>
    <source>
        <strain evidence="13 14">GNS-1</strain>
    </source>
</reference>
<dbReference type="Gene3D" id="3.30.460.10">
    <property type="entry name" value="Beta Polymerase, domain 2"/>
    <property type="match status" value="1"/>
</dbReference>
<keyword evidence="9" id="KW-0460">Magnesium</keyword>
<dbReference type="GO" id="GO:0000049">
    <property type="term" value="F:tRNA binding"/>
    <property type="evidence" value="ECO:0007669"/>
    <property type="project" value="UniProtKB-KW"/>
</dbReference>
<comment type="similarity">
    <text evidence="2 11">Belongs to the tRNA nucleotidyltransferase/poly(A) polymerase family.</text>
</comment>